<protein>
    <recommendedName>
        <fullName evidence="4">DUF4129 domain-containing protein</fullName>
    </recommendedName>
</protein>
<reference evidence="2" key="1">
    <citation type="submission" date="2021-04" db="EMBL/GenBank/DDBJ databases">
        <title>The complete genome sequence of Caulobacter sp. S6.</title>
        <authorList>
            <person name="Tang Y."/>
            <person name="Ouyang W."/>
            <person name="Liu Q."/>
            <person name="Huang B."/>
            <person name="Guo Z."/>
            <person name="Lei P."/>
        </authorList>
    </citation>
    <scope>NUCLEOTIDE SEQUENCE</scope>
    <source>
        <strain evidence="2">S6</strain>
    </source>
</reference>
<gene>
    <name evidence="2" type="ORF">KCG34_13880</name>
</gene>
<sequence>MDPVARAHAQLLRQTDLQFAFTGPPKLAPPPGWLLAFLRWLKHMGPELKWVFWAGLAFLACLILYLVLREVIGLRWPGRRRKAKPAAAAPDDWRPSAARARTLLEDADRLAAEGRFAEAVHLILFRSIEDIDRRWPRLVQPALTSRDIAQHPTLPEAARTTFAGIARVVERSFFGGQAIGAPEFEACRRDYQAFALPAGA</sequence>
<proteinExistence type="predicted"/>
<evidence type="ECO:0000256" key="1">
    <source>
        <dbReference type="SAM" id="Phobius"/>
    </source>
</evidence>
<evidence type="ECO:0000313" key="3">
    <source>
        <dbReference type="Proteomes" id="UP000676409"/>
    </source>
</evidence>
<organism evidence="2 3">
    <name type="scientific">Phenylobacterium montanum</name>
    <dbReference type="NCBI Taxonomy" id="2823693"/>
    <lineage>
        <taxon>Bacteria</taxon>
        <taxon>Pseudomonadati</taxon>
        <taxon>Pseudomonadota</taxon>
        <taxon>Alphaproteobacteria</taxon>
        <taxon>Caulobacterales</taxon>
        <taxon>Caulobacteraceae</taxon>
        <taxon>Phenylobacterium</taxon>
    </lineage>
</organism>
<accession>A0A975G442</accession>
<feature type="transmembrane region" description="Helical" evidence="1">
    <location>
        <begin position="50"/>
        <end position="72"/>
    </location>
</feature>
<evidence type="ECO:0008006" key="4">
    <source>
        <dbReference type="Google" id="ProtNLM"/>
    </source>
</evidence>
<name>A0A975G442_9CAUL</name>
<dbReference type="EMBL" id="CP073078">
    <property type="protein sequence ID" value="QUD90778.1"/>
    <property type="molecule type" value="Genomic_DNA"/>
</dbReference>
<dbReference type="AlphaFoldDB" id="A0A975G442"/>
<dbReference type="KEGG" id="caul:KCG34_13880"/>
<keyword evidence="3" id="KW-1185">Reference proteome</keyword>
<keyword evidence="1" id="KW-0472">Membrane</keyword>
<dbReference type="Proteomes" id="UP000676409">
    <property type="component" value="Chromosome"/>
</dbReference>
<keyword evidence="1" id="KW-0812">Transmembrane</keyword>
<evidence type="ECO:0000313" key="2">
    <source>
        <dbReference type="EMBL" id="QUD90778.1"/>
    </source>
</evidence>
<keyword evidence="1" id="KW-1133">Transmembrane helix</keyword>